<gene>
    <name evidence="2" type="ORF">SNE35_31495</name>
</gene>
<dbReference type="Proteomes" id="UP001285263">
    <property type="component" value="Unassembled WGS sequence"/>
</dbReference>
<dbReference type="InterPro" id="IPR000835">
    <property type="entry name" value="HTH_MarR-typ"/>
</dbReference>
<dbReference type="RefSeq" id="WP_320427031.1">
    <property type="nucleotide sequence ID" value="NZ_JAXCLA010000013.1"/>
</dbReference>
<dbReference type="Pfam" id="PF12802">
    <property type="entry name" value="MarR_2"/>
    <property type="match status" value="1"/>
</dbReference>
<feature type="domain" description="HTH marR-type" evidence="1">
    <location>
        <begin position="19"/>
        <end position="160"/>
    </location>
</feature>
<proteinExistence type="predicted"/>
<dbReference type="InterPro" id="IPR039422">
    <property type="entry name" value="MarR/SlyA-like"/>
</dbReference>
<name>A0ABU5DSE1_9BURK</name>
<dbReference type="InterPro" id="IPR036388">
    <property type="entry name" value="WH-like_DNA-bd_sf"/>
</dbReference>
<protein>
    <submittedName>
        <fullName evidence="2">MarR family transcriptional regulator</fullName>
    </submittedName>
</protein>
<dbReference type="PRINTS" id="PR00598">
    <property type="entry name" value="HTHMARR"/>
</dbReference>
<dbReference type="InterPro" id="IPR036390">
    <property type="entry name" value="WH_DNA-bd_sf"/>
</dbReference>
<dbReference type="Gene3D" id="1.10.10.10">
    <property type="entry name" value="Winged helix-like DNA-binding domain superfamily/Winged helix DNA-binding domain"/>
    <property type="match status" value="1"/>
</dbReference>
<dbReference type="PANTHER" id="PTHR33164:SF43">
    <property type="entry name" value="HTH-TYPE TRANSCRIPTIONAL REPRESSOR YETL"/>
    <property type="match status" value="1"/>
</dbReference>
<comment type="caution">
    <text evidence="2">The sequence shown here is derived from an EMBL/GenBank/DDBJ whole genome shotgun (WGS) entry which is preliminary data.</text>
</comment>
<dbReference type="EMBL" id="JAXCLA010000013">
    <property type="protein sequence ID" value="MDY0749064.1"/>
    <property type="molecule type" value="Genomic_DNA"/>
</dbReference>
<organism evidence="2 3">
    <name type="scientific">Roseateles agri</name>
    <dbReference type="NCBI Taxonomy" id="3098619"/>
    <lineage>
        <taxon>Bacteria</taxon>
        <taxon>Pseudomonadati</taxon>
        <taxon>Pseudomonadota</taxon>
        <taxon>Betaproteobacteria</taxon>
        <taxon>Burkholderiales</taxon>
        <taxon>Sphaerotilaceae</taxon>
        <taxon>Roseateles</taxon>
    </lineage>
</organism>
<reference evidence="2 3" key="1">
    <citation type="submission" date="2023-11" db="EMBL/GenBank/DDBJ databases">
        <title>Paucibacter sp. nov., isolated from fresh soil in Korea.</title>
        <authorList>
            <person name="Le N.T.T."/>
        </authorList>
    </citation>
    <scope>NUCLEOTIDE SEQUENCE [LARGE SCALE GENOMIC DNA]</scope>
    <source>
        <strain evidence="2 3">R3-3</strain>
    </source>
</reference>
<keyword evidence="3" id="KW-1185">Reference proteome</keyword>
<accession>A0ABU5DSE1</accession>
<dbReference type="PANTHER" id="PTHR33164">
    <property type="entry name" value="TRANSCRIPTIONAL REGULATOR, MARR FAMILY"/>
    <property type="match status" value="1"/>
</dbReference>
<evidence type="ECO:0000313" key="2">
    <source>
        <dbReference type="EMBL" id="MDY0749064.1"/>
    </source>
</evidence>
<dbReference type="SUPFAM" id="SSF46785">
    <property type="entry name" value="Winged helix' DNA-binding domain"/>
    <property type="match status" value="1"/>
</dbReference>
<dbReference type="SMART" id="SM00347">
    <property type="entry name" value="HTH_MARR"/>
    <property type="match status" value="1"/>
</dbReference>
<sequence length="173" mass="18742">MDRRAKEQQQGSHEHGAGSQASVDAILAVARGLRVCQIQMVAVLNAVLRHSDITIMQFLVLSSLKDRPLCQATPSELARENGETASNMTRICNTLVAKDWAKRVRSSADRREVNVSLTDAGIHAVEELAVRACSRGLCLPTTIDIKEVAEISQALVRLEVVLTQDSAKLVATG</sequence>
<dbReference type="PROSITE" id="PS50995">
    <property type="entry name" value="HTH_MARR_2"/>
    <property type="match status" value="1"/>
</dbReference>
<evidence type="ECO:0000259" key="1">
    <source>
        <dbReference type="PROSITE" id="PS50995"/>
    </source>
</evidence>
<evidence type="ECO:0000313" key="3">
    <source>
        <dbReference type="Proteomes" id="UP001285263"/>
    </source>
</evidence>